<keyword evidence="1" id="KW-0812">Transmembrane</keyword>
<comment type="caution">
    <text evidence="2">The sequence shown here is derived from an EMBL/GenBank/DDBJ whole genome shotgun (WGS) entry which is preliminary data.</text>
</comment>
<protein>
    <submittedName>
        <fullName evidence="2">Uncharacterized protein</fullName>
    </submittedName>
</protein>
<dbReference type="HOGENOM" id="CLU_315440_0_0_12"/>
<keyword evidence="1" id="KW-0472">Membrane</keyword>
<proteinExistence type="predicted"/>
<reference evidence="2" key="1">
    <citation type="submission" date="2012-01" db="EMBL/GenBank/DDBJ databases">
        <title>The Genome Sequence of Treponema denticola H-22.</title>
        <authorList>
            <consortium name="The Broad Institute Genome Sequencing Platform"/>
            <person name="Earl A."/>
            <person name="Ward D."/>
            <person name="Feldgarden M."/>
            <person name="Gevers D."/>
            <person name="Blanton J.M."/>
            <person name="Fenno C.J."/>
            <person name="Baranova O.V."/>
            <person name="Mathney J."/>
            <person name="Dewhirst F.E."/>
            <person name="Izard J."/>
            <person name="Young S.K."/>
            <person name="Zeng Q."/>
            <person name="Gargeya S."/>
            <person name="Fitzgerald M."/>
            <person name="Haas B."/>
            <person name="Abouelleil A."/>
            <person name="Alvarado L."/>
            <person name="Arachchi H.M."/>
            <person name="Berlin A."/>
            <person name="Chapman S.B."/>
            <person name="Gearin G."/>
            <person name="Goldberg J."/>
            <person name="Griggs A."/>
            <person name="Gujja S."/>
            <person name="Hansen M."/>
            <person name="Heiman D."/>
            <person name="Howarth C."/>
            <person name="Larimer J."/>
            <person name="Lui A."/>
            <person name="MacDonald P.J.P."/>
            <person name="McCowen C."/>
            <person name="Montmayeur A."/>
            <person name="Murphy C."/>
            <person name="Neiman D."/>
            <person name="Pearson M."/>
            <person name="Priest M."/>
            <person name="Roberts A."/>
            <person name="Saif S."/>
            <person name="Shea T."/>
            <person name="Sisk P."/>
            <person name="Stolte C."/>
            <person name="Sykes S."/>
            <person name="Wortman J."/>
            <person name="Nusbaum C."/>
            <person name="Birren B."/>
        </authorList>
    </citation>
    <scope>NUCLEOTIDE SEQUENCE [LARGE SCALE GENOMIC DNA]</scope>
    <source>
        <strain evidence="2">H-22</strain>
    </source>
</reference>
<dbReference type="AlphaFoldDB" id="A0A0E2E7R5"/>
<dbReference type="EMBL" id="AGDV01000006">
    <property type="protein sequence ID" value="EMB34897.1"/>
    <property type="molecule type" value="Genomic_DNA"/>
</dbReference>
<dbReference type="RefSeq" id="WP_002683409.1">
    <property type="nucleotide sequence ID" value="NZ_CM001795.1"/>
</dbReference>
<dbReference type="PATRIC" id="fig|999432.5.peg.691"/>
<name>A0A0E2E7R5_TREDN</name>
<evidence type="ECO:0000313" key="2">
    <source>
        <dbReference type="EMBL" id="EMB34897.1"/>
    </source>
</evidence>
<dbReference type="SUPFAM" id="SSF101898">
    <property type="entry name" value="NHL repeat"/>
    <property type="match status" value="1"/>
</dbReference>
<keyword evidence="1" id="KW-1133">Transmembrane helix</keyword>
<dbReference type="Proteomes" id="UP000011705">
    <property type="component" value="Chromosome"/>
</dbReference>
<evidence type="ECO:0000256" key="1">
    <source>
        <dbReference type="SAM" id="Phobius"/>
    </source>
</evidence>
<organism evidence="2">
    <name type="scientific">Treponema denticola H-22</name>
    <dbReference type="NCBI Taxonomy" id="999432"/>
    <lineage>
        <taxon>Bacteria</taxon>
        <taxon>Pseudomonadati</taxon>
        <taxon>Spirochaetota</taxon>
        <taxon>Spirochaetia</taxon>
        <taxon>Spirochaetales</taxon>
        <taxon>Treponemataceae</taxon>
        <taxon>Treponema</taxon>
    </lineage>
</organism>
<dbReference type="InterPro" id="IPR028994">
    <property type="entry name" value="Integrin_alpha_N"/>
</dbReference>
<accession>A0A0E2E7R5</accession>
<dbReference type="SUPFAM" id="SSF69318">
    <property type="entry name" value="Integrin alpha N-terminal domain"/>
    <property type="match status" value="1"/>
</dbReference>
<gene>
    <name evidence="2" type="ORF">HMPREF9726_00663</name>
</gene>
<sequence>MSDNPETVLDQKNDEAVVVENNVLENDNEASLEEKKTPEQKEVKVKKKHGVFFKIGMTFLVIVLVLVLPVAGFLIYSAIDGINPIEYIPEGHYAYVNIDSAGELLQKTLSMQTLDSVLSSPETAQLQGTIRSFRASPMLSSWWFGSASNISLDIAAYPNGSFLIFAKLGFRSAGTRLLPLILKFKPDLLADLKELKPLDENGISFWQYDLGGGQAIYILNYKDSVIASTSKDLFFSALSKKHEDEHIKTLRKFIKEKKGGTLSILSDVNYFTKDTPKDDSISNNVVRALKFPENAKIDLSLDYKDIRLSGLCKWETESEGLNTILQRQAFIPGILNRLPKSADYISLINMGDPQFLFQNGKDILGSSILQSYNSANKAAKFVFNKGIDDLLFSWMGEEIGVFEVKQSDVPIFFVSLKDEKLCRQALELIYSSFFVNRNISALVDGIRIPRIEFPDILTALLRAFKVELPTPFYVIEGGYLYLSQSAEALASTLNDVKRGDLLVKTENWKNITKSFSPETSVFVYYSLENQVPSFLRTNEVLQSVLKGFGRGLISIRFEKEKTVKFEVYAQKTEAHSLGELSAFPFEFNSRLSSNLYCGKGTNNVPFAYWVSGTNLYALNLADRQLKSIKLDDKAYLNLDIKKGIVDSVWAVSARGTVYKTDYNLEVSSGFPILTGEKLSSSPAIIQDKIVVPVANKPVLLYVDSSASFYYSDEMNTRLKTAPAVYGNFITAIPRSFDSYMYVFDDKGKIISGYPKELDGISAVQPILYKNNSYEAVLTEQGLFSLKPSLIQGKEEAVYSIDLNSSCKTQPVYSEKLKMFFLITDNGFLYKIDTECNIIDKIPLKQKNASDYLITLIDLDSDGYDDVLVSGGGNSIYAYSANLSPINGFPVAGTGIPYLIDVDGNGRPELITCGIDNRIHSYTGVSK</sequence>
<feature type="transmembrane region" description="Helical" evidence="1">
    <location>
        <begin position="51"/>
        <end position="76"/>
    </location>
</feature>